<sequence length="142" mass="14647">MAMAAASVLALAACSPKTETTTTTTTTTTSVIAESAATSITSAEASVIESAATLDSFTGKWTGPEGTSLTVTPNGPDYKVIVVNLDGPREFAGTGIDDGIRFTRDGQTFTLRKGNGDDTGMKWLAGKKDCIVVTTGEGYCHD</sequence>
<reference evidence="2" key="1">
    <citation type="submission" date="2011-03" db="EMBL/GenBank/DDBJ databases">
        <title>Draft genome sequence of Brevundimonas diminuta.</title>
        <authorList>
            <person name="Brown P.J.B."/>
            <person name="Buechlein A."/>
            <person name="Hemmerich C."/>
            <person name="Brun Y.V."/>
        </authorList>
    </citation>
    <scope>NUCLEOTIDE SEQUENCE [LARGE SCALE GENOMIC DNA]</scope>
    <source>
        <strain evidence="2">C19</strain>
    </source>
</reference>
<protein>
    <submittedName>
        <fullName evidence="1">Uncharacterized protein</fullName>
    </submittedName>
</protein>
<dbReference type="AlphaFoldDB" id="F4QTT9"/>
<dbReference type="HOGENOM" id="CLU_142890_0_0_5"/>
<proteinExistence type="predicted"/>
<keyword evidence="2" id="KW-1185">Reference proteome</keyword>
<organism evidence="1 2">
    <name type="scientific">Asticcacaulis biprosthecium C19</name>
    <dbReference type="NCBI Taxonomy" id="715226"/>
    <lineage>
        <taxon>Bacteria</taxon>
        <taxon>Pseudomonadati</taxon>
        <taxon>Pseudomonadota</taxon>
        <taxon>Alphaproteobacteria</taxon>
        <taxon>Caulobacterales</taxon>
        <taxon>Caulobacteraceae</taxon>
        <taxon>Asticcacaulis</taxon>
    </lineage>
</organism>
<dbReference type="EMBL" id="GL883081">
    <property type="protein sequence ID" value="EGF89239.1"/>
    <property type="molecule type" value="Genomic_DNA"/>
</dbReference>
<gene>
    <name evidence="1" type="ORF">ABI_45860</name>
</gene>
<name>F4QTT9_9CAUL</name>
<dbReference type="Proteomes" id="UP000006512">
    <property type="component" value="Unassembled WGS sequence"/>
</dbReference>
<evidence type="ECO:0000313" key="1">
    <source>
        <dbReference type="EMBL" id="EGF89239.1"/>
    </source>
</evidence>
<dbReference type="eggNOG" id="ENOG50335BF">
    <property type="taxonomic scope" value="Bacteria"/>
</dbReference>
<dbReference type="STRING" id="715226.ABI_45860"/>
<evidence type="ECO:0000313" key="2">
    <source>
        <dbReference type="Proteomes" id="UP000006512"/>
    </source>
</evidence>
<accession>F4QTT9</accession>